<dbReference type="GO" id="GO:0005737">
    <property type="term" value="C:cytoplasm"/>
    <property type="evidence" value="ECO:0007669"/>
    <property type="project" value="UniProtKB-SubCell"/>
</dbReference>
<comment type="caution">
    <text evidence="9">The sequence shown here is derived from an EMBL/GenBank/DDBJ whole genome shotgun (WGS) entry which is preliminary data.</text>
</comment>
<dbReference type="GO" id="GO:0005524">
    <property type="term" value="F:ATP binding"/>
    <property type="evidence" value="ECO:0007669"/>
    <property type="project" value="UniProtKB-KW"/>
</dbReference>
<dbReference type="NCBIfam" id="TIGR00196">
    <property type="entry name" value="yjeF_cterm"/>
    <property type="match status" value="1"/>
</dbReference>
<feature type="binding site" evidence="7">
    <location>
        <position position="120"/>
    </location>
    <ligand>
        <name>(6S)-NADPHX</name>
        <dbReference type="ChEBI" id="CHEBI:64076"/>
    </ligand>
</feature>
<dbReference type="Gene3D" id="3.40.1190.20">
    <property type="match status" value="1"/>
</dbReference>
<name>A0A9P8TCF6_WICPI</name>
<dbReference type="GO" id="GO:0047453">
    <property type="term" value="F:ATP-dependent NAD(P)H-hydrate dehydratase activity"/>
    <property type="evidence" value="ECO:0007669"/>
    <property type="project" value="UniProtKB-UniRule"/>
</dbReference>
<reference evidence="9" key="2">
    <citation type="submission" date="2021-01" db="EMBL/GenBank/DDBJ databases">
        <authorList>
            <person name="Schikora-Tamarit M.A."/>
        </authorList>
    </citation>
    <scope>NUCLEOTIDE SEQUENCE</scope>
    <source>
        <strain evidence="9">CBS2887</strain>
    </source>
</reference>
<dbReference type="PROSITE" id="PS01050">
    <property type="entry name" value="YJEF_C_2"/>
    <property type="match status" value="1"/>
</dbReference>
<dbReference type="EC" id="4.2.1.93" evidence="7"/>
<comment type="similarity">
    <text evidence="7">Belongs to the NnrD/CARKD family.</text>
</comment>
<dbReference type="HAMAP" id="MF_01965">
    <property type="entry name" value="NADHX_dehydratase"/>
    <property type="match status" value="1"/>
</dbReference>
<feature type="domain" description="YjeF C-terminal" evidence="8">
    <location>
        <begin position="11"/>
        <end position="322"/>
    </location>
</feature>
<dbReference type="CDD" id="cd01171">
    <property type="entry name" value="YXKO-related"/>
    <property type="match status" value="1"/>
</dbReference>
<feature type="binding site" evidence="7">
    <location>
        <position position="246"/>
    </location>
    <ligand>
        <name>(6S)-NADPHX</name>
        <dbReference type="ChEBI" id="CHEBI:64076"/>
    </ligand>
</feature>
<dbReference type="AlphaFoldDB" id="A0A9P8TCF6"/>
<evidence type="ECO:0000256" key="2">
    <source>
        <dbReference type="ARBA" id="ARBA00022840"/>
    </source>
</evidence>
<dbReference type="GO" id="GO:0046496">
    <property type="term" value="P:nicotinamide nucleotide metabolic process"/>
    <property type="evidence" value="ECO:0007669"/>
    <property type="project" value="UniProtKB-UniRule"/>
</dbReference>
<evidence type="ECO:0000256" key="6">
    <source>
        <dbReference type="ARBA" id="ARBA00047472"/>
    </source>
</evidence>
<evidence type="ECO:0000259" key="8">
    <source>
        <dbReference type="PROSITE" id="PS51383"/>
    </source>
</evidence>
<keyword evidence="3" id="KW-0521">NADP</keyword>
<evidence type="ECO:0000256" key="4">
    <source>
        <dbReference type="ARBA" id="ARBA00023027"/>
    </source>
</evidence>
<reference evidence="9" key="1">
    <citation type="journal article" date="2021" name="Open Biol.">
        <title>Shared evolutionary footprints suggest mitochondrial oxidative damage underlies multiple complex I losses in fungi.</title>
        <authorList>
            <person name="Schikora-Tamarit M.A."/>
            <person name="Marcet-Houben M."/>
            <person name="Nosek J."/>
            <person name="Gabaldon T."/>
        </authorList>
    </citation>
    <scope>NUCLEOTIDE SEQUENCE</scope>
    <source>
        <strain evidence="9">CBS2887</strain>
    </source>
</reference>
<evidence type="ECO:0000256" key="5">
    <source>
        <dbReference type="ARBA" id="ARBA00023239"/>
    </source>
</evidence>
<comment type="function">
    <text evidence="7">Catalyzes the dehydration of the S-form of NAD(P)HX at the expense of ATP, which is converted to ADP. Together with NAD(P)HX epimerase, which catalyzes the epimerization of the S- and R-forms, the enzyme allows the repair of both epimers of NAD(P)HX, a damaged form of NAD(P)H that is a result of enzymatic or heat-dependent hydration.</text>
</comment>
<keyword evidence="1 7" id="KW-0547">Nucleotide-binding</keyword>
<keyword evidence="7" id="KW-0597">Phosphoprotein</keyword>
<gene>
    <name evidence="9" type="ORF">WICPIJ_009788</name>
</gene>
<dbReference type="PROSITE" id="PS51383">
    <property type="entry name" value="YJEF_C_3"/>
    <property type="match status" value="1"/>
</dbReference>
<comment type="catalytic activity">
    <reaction evidence="6 7">
        <text>(6S)-NADPHX + ATP = ADP + phosphate + NADPH + H(+)</text>
        <dbReference type="Rhea" id="RHEA:32231"/>
        <dbReference type="ChEBI" id="CHEBI:15378"/>
        <dbReference type="ChEBI" id="CHEBI:30616"/>
        <dbReference type="ChEBI" id="CHEBI:43474"/>
        <dbReference type="ChEBI" id="CHEBI:57783"/>
        <dbReference type="ChEBI" id="CHEBI:64076"/>
        <dbReference type="ChEBI" id="CHEBI:456216"/>
        <dbReference type="EC" id="4.2.1.93"/>
    </reaction>
</comment>
<dbReference type="PANTHER" id="PTHR12592:SF0">
    <property type="entry name" value="ATP-DEPENDENT (S)-NAD(P)H-HYDRATE DEHYDRATASE"/>
    <property type="match status" value="1"/>
</dbReference>
<proteinExistence type="inferred from homology"/>
<feature type="binding site" evidence="7">
    <location>
        <begin position="217"/>
        <end position="221"/>
    </location>
    <ligand>
        <name>ATP</name>
        <dbReference type="ChEBI" id="CHEBI:30616"/>
    </ligand>
</feature>
<keyword evidence="7" id="KW-0963">Cytoplasm</keyword>
<feature type="binding site" evidence="7">
    <location>
        <begin position="173"/>
        <end position="179"/>
    </location>
    <ligand>
        <name>(6S)-NADPHX</name>
        <dbReference type="ChEBI" id="CHEBI:64076"/>
    </ligand>
</feature>
<dbReference type="OrthoDB" id="8110916at2759"/>
<accession>A0A9P8TCF6</accession>
<sequence>MTLAKASQSELLQLVREIVPPLLPSLHKGQGCEDYTGAPYFSSHAALLFGCDLSHVICEHRAATVIKSYTPDLMVHPYLYDTGSLAISSNNNRDELKQMALEKSKSVLSRSIHCVVLGPGLGRDELMSETVTELIQFLKHQGTPMILDADALFIITKNPELIKGYKNCILTPNVMEFKRLAVALGIELSESTSDVEALKKETVQLSKALGGLAVLRKGAVDIMVQGDKVLLNSMEGSNRRVGGQGDTLTGVLATLTAWSRAYKDNVWKHGQVITNEEDLRLLASFGASSVARTASRLAFKENGRAMQTSDVQKAVGKAYKVIIEEKEL</sequence>
<evidence type="ECO:0000313" key="9">
    <source>
        <dbReference type="EMBL" id="KAH3673400.1"/>
    </source>
</evidence>
<evidence type="ECO:0000256" key="3">
    <source>
        <dbReference type="ARBA" id="ARBA00022857"/>
    </source>
</evidence>
<dbReference type="InterPro" id="IPR017953">
    <property type="entry name" value="Carbohydrate_kinase_pred_CS"/>
</dbReference>
<dbReference type="Proteomes" id="UP000774326">
    <property type="component" value="Unassembled WGS sequence"/>
</dbReference>
<keyword evidence="4 7" id="KW-0520">NAD</keyword>
<dbReference type="GO" id="GO:0110051">
    <property type="term" value="P:metabolite repair"/>
    <property type="evidence" value="ECO:0007669"/>
    <property type="project" value="TreeGrafter"/>
</dbReference>
<organism evidence="9 10">
    <name type="scientific">Wickerhamomyces pijperi</name>
    <name type="common">Yeast</name>
    <name type="synonym">Pichia pijperi</name>
    <dbReference type="NCBI Taxonomy" id="599730"/>
    <lineage>
        <taxon>Eukaryota</taxon>
        <taxon>Fungi</taxon>
        <taxon>Dikarya</taxon>
        <taxon>Ascomycota</taxon>
        <taxon>Saccharomycotina</taxon>
        <taxon>Saccharomycetes</taxon>
        <taxon>Phaffomycetales</taxon>
        <taxon>Wickerhamomycetaceae</taxon>
        <taxon>Wickerhamomyces</taxon>
    </lineage>
</organism>
<dbReference type="PANTHER" id="PTHR12592">
    <property type="entry name" value="ATP-DEPENDENT (S)-NAD(P)H-HYDRATE DEHYDRATASE FAMILY MEMBER"/>
    <property type="match status" value="1"/>
</dbReference>
<dbReference type="InterPro" id="IPR029056">
    <property type="entry name" value="Ribokinase-like"/>
</dbReference>
<keyword evidence="10" id="KW-1185">Reference proteome</keyword>
<evidence type="ECO:0000256" key="1">
    <source>
        <dbReference type="ARBA" id="ARBA00022741"/>
    </source>
</evidence>
<protein>
    <recommendedName>
        <fullName evidence="7">ATP-dependent (S)-NAD(P)H-hydrate dehydratase</fullName>
        <ecNumber evidence="7">4.2.1.93</ecNumber>
    </recommendedName>
    <alternativeName>
        <fullName evidence="7">ATP-dependent NAD(P)HX dehydratase</fullName>
    </alternativeName>
</protein>
<dbReference type="SUPFAM" id="SSF53613">
    <property type="entry name" value="Ribokinase-like"/>
    <property type="match status" value="1"/>
</dbReference>
<dbReference type="Pfam" id="PF01256">
    <property type="entry name" value="Carb_kinase"/>
    <property type="match status" value="1"/>
</dbReference>
<dbReference type="InterPro" id="IPR000631">
    <property type="entry name" value="CARKD"/>
</dbReference>
<keyword evidence="2 7" id="KW-0067">ATP-binding</keyword>
<comment type="cofactor">
    <cofactor evidence="7">
        <name>Mg(2+)</name>
        <dbReference type="ChEBI" id="CHEBI:18420"/>
    </cofactor>
</comment>
<evidence type="ECO:0000256" key="7">
    <source>
        <dbReference type="HAMAP-Rule" id="MF_03157"/>
    </source>
</evidence>
<evidence type="ECO:0000313" key="10">
    <source>
        <dbReference type="Proteomes" id="UP000774326"/>
    </source>
</evidence>
<keyword evidence="5 7" id="KW-0456">Lyase</keyword>
<comment type="subcellular location">
    <subcellularLocation>
        <location evidence="7">Cytoplasm</location>
    </subcellularLocation>
</comment>
<dbReference type="EMBL" id="JAEUBG010005651">
    <property type="protein sequence ID" value="KAH3673400.1"/>
    <property type="molecule type" value="Genomic_DNA"/>
</dbReference>
<comment type="catalytic activity">
    <reaction evidence="7">
        <text>(6S)-NADHX + ATP = ADP + phosphate + NADH + H(+)</text>
        <dbReference type="Rhea" id="RHEA:19017"/>
        <dbReference type="ChEBI" id="CHEBI:15378"/>
        <dbReference type="ChEBI" id="CHEBI:30616"/>
        <dbReference type="ChEBI" id="CHEBI:43474"/>
        <dbReference type="ChEBI" id="CHEBI:57945"/>
        <dbReference type="ChEBI" id="CHEBI:64074"/>
        <dbReference type="ChEBI" id="CHEBI:456216"/>
        <dbReference type="EC" id="4.2.1.93"/>
    </reaction>
</comment>
<feature type="binding site" evidence="7">
    <location>
        <begin position="236"/>
        <end position="245"/>
    </location>
    <ligand>
        <name>ATP</name>
        <dbReference type="ChEBI" id="CHEBI:30616"/>
    </ligand>
</feature>